<dbReference type="InterPro" id="IPR003369">
    <property type="entry name" value="TatA/B/E"/>
</dbReference>
<evidence type="ECO:0000256" key="2">
    <source>
        <dbReference type="ARBA" id="ARBA00022448"/>
    </source>
</evidence>
<dbReference type="RefSeq" id="WP_121169721.1">
    <property type="nucleotide sequence ID" value="NZ_RBIE01000001.1"/>
</dbReference>
<dbReference type="Gene3D" id="1.20.5.3310">
    <property type="match status" value="1"/>
</dbReference>
<dbReference type="Pfam" id="PF02416">
    <property type="entry name" value="TatA_B_E"/>
    <property type="match status" value="1"/>
</dbReference>
<dbReference type="Proteomes" id="UP000280881">
    <property type="component" value="Unassembled WGS sequence"/>
</dbReference>
<evidence type="ECO:0000313" key="8">
    <source>
        <dbReference type="EMBL" id="RKQ63474.1"/>
    </source>
</evidence>
<name>A0A420W847_9BACT</name>
<evidence type="ECO:0000256" key="3">
    <source>
        <dbReference type="ARBA" id="ARBA00022692"/>
    </source>
</evidence>
<evidence type="ECO:0000256" key="5">
    <source>
        <dbReference type="ARBA" id="ARBA00022989"/>
    </source>
</evidence>
<proteinExistence type="predicted"/>
<evidence type="ECO:0000256" key="7">
    <source>
        <dbReference type="ARBA" id="ARBA00023136"/>
    </source>
</evidence>
<accession>A0A420W847</accession>
<reference evidence="8 9" key="1">
    <citation type="submission" date="2018-10" db="EMBL/GenBank/DDBJ databases">
        <title>Genomic Encyclopedia of Type Strains, Phase IV (KMG-IV): sequencing the most valuable type-strain genomes for metagenomic binning, comparative biology and taxonomic classification.</title>
        <authorList>
            <person name="Goeker M."/>
        </authorList>
    </citation>
    <scope>NUCLEOTIDE SEQUENCE [LARGE SCALE GENOMIC DNA]</scope>
    <source>
        <strain evidence="8 9">DSM 15521</strain>
    </source>
</reference>
<comment type="subcellular location">
    <subcellularLocation>
        <location evidence="1">Membrane</location>
        <topology evidence="1">Single-pass membrane protein</topology>
    </subcellularLocation>
</comment>
<sequence>MLLKIVILLVVVGVIFGWDKIINLFKAFFQAKEEFKKGLEGEEEEKEPKIKVVKK</sequence>
<keyword evidence="6" id="KW-0811">Translocation</keyword>
<keyword evidence="7" id="KW-0472">Membrane</keyword>
<dbReference type="EMBL" id="RBIE01000001">
    <property type="protein sequence ID" value="RKQ63474.1"/>
    <property type="molecule type" value="Genomic_DNA"/>
</dbReference>
<gene>
    <name evidence="8" type="ORF">C7457_0347</name>
</gene>
<keyword evidence="3" id="KW-0812">Transmembrane</keyword>
<evidence type="ECO:0000256" key="6">
    <source>
        <dbReference type="ARBA" id="ARBA00023010"/>
    </source>
</evidence>
<evidence type="ECO:0000256" key="1">
    <source>
        <dbReference type="ARBA" id="ARBA00004167"/>
    </source>
</evidence>
<keyword evidence="4" id="KW-0653">Protein transport</keyword>
<keyword evidence="9" id="KW-1185">Reference proteome</keyword>
<comment type="caution">
    <text evidence="8">The sequence shown here is derived from an EMBL/GenBank/DDBJ whole genome shotgun (WGS) entry which is preliminary data.</text>
</comment>
<keyword evidence="2" id="KW-0813">Transport</keyword>
<organism evidence="8 9">
    <name type="scientific">Thermovibrio guaymasensis</name>
    <dbReference type="NCBI Taxonomy" id="240167"/>
    <lineage>
        <taxon>Bacteria</taxon>
        <taxon>Pseudomonadati</taxon>
        <taxon>Aquificota</taxon>
        <taxon>Aquificia</taxon>
        <taxon>Desulfurobacteriales</taxon>
        <taxon>Desulfurobacteriaceae</taxon>
        <taxon>Thermovibrio</taxon>
    </lineage>
</organism>
<evidence type="ECO:0000256" key="4">
    <source>
        <dbReference type="ARBA" id="ARBA00022927"/>
    </source>
</evidence>
<protein>
    <submittedName>
        <fullName evidence="8">Sec-independent protein translocase protein TatA</fullName>
    </submittedName>
</protein>
<evidence type="ECO:0000313" key="9">
    <source>
        <dbReference type="Proteomes" id="UP000280881"/>
    </source>
</evidence>
<dbReference type="AlphaFoldDB" id="A0A420W847"/>
<keyword evidence="5" id="KW-1133">Transmembrane helix</keyword>